<dbReference type="EMBL" id="BAAAZG010000029">
    <property type="protein sequence ID" value="GAA4081003.1"/>
    <property type="molecule type" value="Genomic_DNA"/>
</dbReference>
<comment type="caution">
    <text evidence="2">The sequence shown here is derived from an EMBL/GenBank/DDBJ whole genome shotgun (WGS) entry which is preliminary data.</text>
</comment>
<dbReference type="NCBIfam" id="TIGR03083">
    <property type="entry name" value="maleylpyruvate isomerase family mycothiol-dependent enzyme"/>
    <property type="match status" value="1"/>
</dbReference>
<dbReference type="Proteomes" id="UP001500683">
    <property type="component" value="Unassembled WGS sequence"/>
</dbReference>
<evidence type="ECO:0000313" key="2">
    <source>
        <dbReference type="EMBL" id="GAA4081003.1"/>
    </source>
</evidence>
<name>A0ABP7W5S3_9ACTN</name>
<feature type="domain" description="Mycothiol-dependent maleylpyruvate isomerase metal-binding" evidence="1">
    <location>
        <begin position="10"/>
        <end position="130"/>
    </location>
</feature>
<keyword evidence="3" id="KW-1185">Reference proteome</keyword>
<dbReference type="InterPro" id="IPR017517">
    <property type="entry name" value="Maleyloyr_isom"/>
</dbReference>
<gene>
    <name evidence="2" type="ORF">GCM10022214_44590</name>
</gene>
<dbReference type="RefSeq" id="WP_344950650.1">
    <property type="nucleotide sequence ID" value="NZ_BAAAZG010000029.1"/>
</dbReference>
<proteinExistence type="predicted"/>
<evidence type="ECO:0000259" key="1">
    <source>
        <dbReference type="Pfam" id="PF11716"/>
    </source>
</evidence>
<sequence length="195" mass="21162">MTMRTLMVPAAEAAARVMRAVPADRLDAPTPCPDWDVRALVNHMIFWSGRAEGAAHKLPPPAEPGPDHDFTADGDWAELYAAHVHKAAEAWSEPAAWEGTTNLTGQGDMPATFIGGIVFVECVLHGWDLAAATGQRTAFRDDVVRAAYEHIERTADTGRKYGAFGPEVAVPGTAPLFDRLLGLTGRDPHWEPRRS</sequence>
<accession>A0ABP7W5S3</accession>
<dbReference type="SUPFAM" id="SSF109854">
    <property type="entry name" value="DinB/YfiT-like putative metalloenzymes"/>
    <property type="match status" value="1"/>
</dbReference>
<dbReference type="InterPro" id="IPR024344">
    <property type="entry name" value="MDMPI_metal-binding"/>
</dbReference>
<dbReference type="Pfam" id="PF11716">
    <property type="entry name" value="MDMPI_N"/>
    <property type="match status" value="1"/>
</dbReference>
<dbReference type="InterPro" id="IPR017520">
    <property type="entry name" value="CHP03086"/>
</dbReference>
<dbReference type="InterPro" id="IPR034660">
    <property type="entry name" value="DinB/YfiT-like"/>
</dbReference>
<protein>
    <submittedName>
        <fullName evidence="2">TIGR03086 family metal-binding protein</fullName>
    </submittedName>
</protein>
<dbReference type="NCBIfam" id="TIGR03086">
    <property type="entry name" value="TIGR03086 family metal-binding protein"/>
    <property type="match status" value="1"/>
</dbReference>
<evidence type="ECO:0000313" key="3">
    <source>
        <dbReference type="Proteomes" id="UP001500683"/>
    </source>
</evidence>
<organism evidence="2 3">
    <name type="scientific">Actinomadura miaoliensis</name>
    <dbReference type="NCBI Taxonomy" id="430685"/>
    <lineage>
        <taxon>Bacteria</taxon>
        <taxon>Bacillati</taxon>
        <taxon>Actinomycetota</taxon>
        <taxon>Actinomycetes</taxon>
        <taxon>Streptosporangiales</taxon>
        <taxon>Thermomonosporaceae</taxon>
        <taxon>Actinomadura</taxon>
    </lineage>
</organism>
<dbReference type="Gene3D" id="1.20.120.450">
    <property type="entry name" value="dinb family like domain"/>
    <property type="match status" value="1"/>
</dbReference>
<reference evidence="3" key="1">
    <citation type="journal article" date="2019" name="Int. J. Syst. Evol. Microbiol.">
        <title>The Global Catalogue of Microorganisms (GCM) 10K type strain sequencing project: providing services to taxonomists for standard genome sequencing and annotation.</title>
        <authorList>
            <consortium name="The Broad Institute Genomics Platform"/>
            <consortium name="The Broad Institute Genome Sequencing Center for Infectious Disease"/>
            <person name="Wu L."/>
            <person name="Ma J."/>
        </authorList>
    </citation>
    <scope>NUCLEOTIDE SEQUENCE [LARGE SCALE GENOMIC DNA]</scope>
    <source>
        <strain evidence="3">JCM 16702</strain>
    </source>
</reference>